<accession>A0A7J7S6C1</accession>
<proteinExistence type="predicted"/>
<dbReference type="GO" id="GO:0016620">
    <property type="term" value="F:oxidoreductase activity, acting on the aldehyde or oxo group of donors, NAD or NADP as acceptor"/>
    <property type="evidence" value="ECO:0007669"/>
    <property type="project" value="InterPro"/>
</dbReference>
<evidence type="ECO:0000313" key="3">
    <source>
        <dbReference type="Proteomes" id="UP000558488"/>
    </source>
</evidence>
<evidence type="ECO:0008006" key="4">
    <source>
        <dbReference type="Google" id="ProtNLM"/>
    </source>
</evidence>
<dbReference type="EMBL" id="JACAGB010000045">
    <property type="protein sequence ID" value="KAF6283992.1"/>
    <property type="molecule type" value="Genomic_DNA"/>
</dbReference>
<dbReference type="AlphaFoldDB" id="A0A7J7S6C1"/>
<feature type="chain" id="PRO_5029531551" description="Secreted protein" evidence="1">
    <location>
        <begin position="33"/>
        <end position="135"/>
    </location>
</feature>
<gene>
    <name evidence="2" type="ORF">mPipKuh1_010013</name>
</gene>
<organism evidence="2 3">
    <name type="scientific">Pipistrellus kuhlii</name>
    <name type="common">Kuhl's pipistrelle</name>
    <dbReference type="NCBI Taxonomy" id="59472"/>
    <lineage>
        <taxon>Eukaryota</taxon>
        <taxon>Metazoa</taxon>
        <taxon>Chordata</taxon>
        <taxon>Craniata</taxon>
        <taxon>Vertebrata</taxon>
        <taxon>Euteleostomi</taxon>
        <taxon>Mammalia</taxon>
        <taxon>Eutheria</taxon>
        <taxon>Laurasiatheria</taxon>
        <taxon>Chiroptera</taxon>
        <taxon>Yangochiroptera</taxon>
        <taxon>Vespertilionidae</taxon>
        <taxon>Pipistrellus</taxon>
    </lineage>
</organism>
<dbReference type="InterPro" id="IPR020830">
    <property type="entry name" value="GlycerAld_3-P_DH_AS"/>
</dbReference>
<reference evidence="2 3" key="1">
    <citation type="journal article" date="2020" name="Nature">
        <title>Six reference-quality genomes reveal evolution of bat adaptations.</title>
        <authorList>
            <person name="Jebb D."/>
            <person name="Huang Z."/>
            <person name="Pippel M."/>
            <person name="Hughes G.M."/>
            <person name="Lavrichenko K."/>
            <person name="Devanna P."/>
            <person name="Winkler S."/>
            <person name="Jermiin L.S."/>
            <person name="Skirmuntt E.C."/>
            <person name="Katzourakis A."/>
            <person name="Burkitt-Gray L."/>
            <person name="Ray D.A."/>
            <person name="Sullivan K.A.M."/>
            <person name="Roscito J.G."/>
            <person name="Kirilenko B.M."/>
            <person name="Davalos L.M."/>
            <person name="Corthals A.P."/>
            <person name="Power M.L."/>
            <person name="Jones G."/>
            <person name="Ransome R.D."/>
            <person name="Dechmann D.K.N."/>
            <person name="Locatelli A.G."/>
            <person name="Puechmaille S.J."/>
            <person name="Fedrigo O."/>
            <person name="Jarvis E.D."/>
            <person name="Hiller M."/>
            <person name="Vernes S.C."/>
            <person name="Myers E.W."/>
            <person name="Teeling E.C."/>
        </authorList>
    </citation>
    <scope>NUCLEOTIDE SEQUENCE [LARGE SCALE GENOMIC DNA]</scope>
    <source>
        <strain evidence="2">MPipKuh1</strain>
        <tissue evidence="2">Flight muscle</tissue>
    </source>
</reference>
<name>A0A7J7S6C1_PIPKU</name>
<comment type="caution">
    <text evidence="2">The sequence shown here is derived from an EMBL/GenBank/DDBJ whole genome shotgun (WGS) entry which is preliminary data.</text>
</comment>
<feature type="signal peptide" evidence="1">
    <location>
        <begin position="1"/>
        <end position="32"/>
    </location>
</feature>
<sequence>MSHKRKTMCQLIFIVKQSSCTTTLLLVGTCGAELVPCRTAQWLEQVWPCRVGGARRQLGARPPHCRVWGEAVPAWGGGGGGPQNRVFYLFLLGELRAPGECGKSINRNQGGGSKLCHFVSNSHVSPTFLQPLLSG</sequence>
<protein>
    <recommendedName>
        <fullName evidence="4">Secreted protein</fullName>
    </recommendedName>
</protein>
<dbReference type="PROSITE" id="PS00071">
    <property type="entry name" value="GAPDH"/>
    <property type="match status" value="1"/>
</dbReference>
<evidence type="ECO:0000313" key="2">
    <source>
        <dbReference type="EMBL" id="KAF6283992.1"/>
    </source>
</evidence>
<keyword evidence="1" id="KW-0732">Signal</keyword>
<keyword evidence="3" id="KW-1185">Reference proteome</keyword>
<dbReference type="Proteomes" id="UP000558488">
    <property type="component" value="Unassembled WGS sequence"/>
</dbReference>
<evidence type="ECO:0000256" key="1">
    <source>
        <dbReference type="SAM" id="SignalP"/>
    </source>
</evidence>